<dbReference type="Gene3D" id="3.40.50.10930">
    <property type="match status" value="1"/>
</dbReference>
<dbReference type="InterPro" id="IPR013986">
    <property type="entry name" value="DExx_box_DNA_helicase_dom_sf"/>
</dbReference>
<dbReference type="PIRSF" id="PIRSF000980">
    <property type="entry name" value="RecC"/>
    <property type="match status" value="1"/>
</dbReference>
<dbReference type="InterPro" id="IPR027417">
    <property type="entry name" value="P-loop_NTPase"/>
</dbReference>
<evidence type="ECO:0000256" key="9">
    <source>
        <dbReference type="ARBA" id="ARBA00023204"/>
    </source>
</evidence>
<dbReference type="EC" id="3.1.11.5" evidence="11"/>
<keyword evidence="4 11" id="KW-0378">Hydrolase</keyword>
<dbReference type="PANTHER" id="PTHR30591">
    <property type="entry name" value="RECBCD ENZYME SUBUNIT RECC"/>
    <property type="match status" value="1"/>
</dbReference>
<accession>A0AAT9IGT4</accession>
<dbReference type="GO" id="GO:0005524">
    <property type="term" value="F:ATP binding"/>
    <property type="evidence" value="ECO:0007669"/>
    <property type="project" value="UniProtKB-KW"/>
</dbReference>
<evidence type="ECO:0000256" key="2">
    <source>
        <dbReference type="ARBA" id="ARBA00022741"/>
    </source>
</evidence>
<dbReference type="GO" id="GO:0006310">
    <property type="term" value="P:DNA recombination"/>
    <property type="evidence" value="ECO:0007669"/>
    <property type="project" value="TreeGrafter"/>
</dbReference>
<evidence type="ECO:0000256" key="4">
    <source>
        <dbReference type="ARBA" id="ARBA00022801"/>
    </source>
</evidence>
<evidence type="ECO:0000256" key="7">
    <source>
        <dbReference type="ARBA" id="ARBA00022840"/>
    </source>
</evidence>
<proteinExistence type="predicted"/>
<protein>
    <submittedName>
        <fullName evidence="11">RecBCD enzyme subunit RecC</fullName>
        <ecNumber evidence="11">3.1.11.5</ecNumber>
    </submittedName>
</protein>
<keyword evidence="3" id="KW-0227">DNA damage</keyword>
<keyword evidence="1" id="KW-0540">Nuclease</keyword>
<dbReference type="EMBL" id="OZ060371">
    <property type="protein sequence ID" value="CAL4043616.1"/>
    <property type="molecule type" value="Genomic_DNA"/>
</dbReference>
<dbReference type="GO" id="GO:0006281">
    <property type="term" value="P:DNA repair"/>
    <property type="evidence" value="ECO:0007669"/>
    <property type="project" value="UniProtKB-KW"/>
</dbReference>
<dbReference type="SUPFAM" id="SSF52980">
    <property type="entry name" value="Restriction endonuclease-like"/>
    <property type="match status" value="1"/>
</dbReference>
<evidence type="ECO:0000256" key="1">
    <source>
        <dbReference type="ARBA" id="ARBA00022722"/>
    </source>
</evidence>
<evidence type="ECO:0000313" key="11">
    <source>
        <dbReference type="EMBL" id="CAL4043616.1"/>
    </source>
</evidence>
<dbReference type="CDD" id="cd22353">
    <property type="entry name" value="RecC_C-like"/>
    <property type="match status" value="1"/>
</dbReference>
<name>A0AAT9IGT4_9GAMM</name>
<keyword evidence="2" id="KW-0547">Nucleotide-binding</keyword>
<dbReference type="GO" id="GO:0003677">
    <property type="term" value="F:DNA binding"/>
    <property type="evidence" value="ECO:0007669"/>
    <property type="project" value="UniProtKB-KW"/>
</dbReference>
<dbReference type="GO" id="GO:0008854">
    <property type="term" value="F:exodeoxyribonuclease V activity"/>
    <property type="evidence" value="ECO:0007669"/>
    <property type="project" value="UniProtKB-EC"/>
</dbReference>
<dbReference type="Gene3D" id="1.10.10.990">
    <property type="match status" value="1"/>
</dbReference>
<dbReference type="PANTHER" id="PTHR30591:SF1">
    <property type="entry name" value="RECBCD ENZYME SUBUNIT RECC"/>
    <property type="match status" value="1"/>
</dbReference>
<keyword evidence="9" id="KW-0234">DNA repair</keyword>
<dbReference type="Gene3D" id="1.10.10.160">
    <property type="match status" value="1"/>
</dbReference>
<dbReference type="Pfam" id="PF17946">
    <property type="entry name" value="RecC_C"/>
    <property type="match status" value="1"/>
</dbReference>
<evidence type="ECO:0000256" key="8">
    <source>
        <dbReference type="ARBA" id="ARBA00023125"/>
    </source>
</evidence>
<evidence type="ECO:0000256" key="6">
    <source>
        <dbReference type="ARBA" id="ARBA00022839"/>
    </source>
</evidence>
<dbReference type="InterPro" id="IPR041500">
    <property type="entry name" value="RecC_C"/>
</dbReference>
<evidence type="ECO:0000256" key="5">
    <source>
        <dbReference type="ARBA" id="ARBA00022806"/>
    </source>
</evidence>
<evidence type="ECO:0000256" key="3">
    <source>
        <dbReference type="ARBA" id="ARBA00022763"/>
    </source>
</evidence>
<keyword evidence="6" id="KW-0269">Exonuclease</keyword>
<dbReference type="AlphaFoldDB" id="A0AAT9IGT4"/>
<sequence>MLFLYKTNDLNIVVNTICTHIKKNPLDNPLTSEIILVNSEEIKQWLNYSLSLKLGITANIKILHINSYIRKLYKCIIPKKKQLIEIKKDTILWYLLLLSKKKNIAIFLKKFKNSFEKYLFLSHIADLFKKYIKNRPDWINEWDKKKHFFKLKNQILQEKIWMFLIQHIKDTNDKLCFYPKLLRHYIRYINKKKIHILNFPNRVFLIGTVQSSIYDLLSVIKNKKFIDVYLFFFTVSNNQYTTHYQKKKKKNISNKISNFIKNCYFFNKKIKNTNKNLRFNNHLLNLWGQLEFNSIFFLKEISNQYINLYNTFSINNKNTTILNLIKSNIVLDREKNVIKKYQKKNYNKRNVKKNIYIDNSIEIHICSSIQIEVQVLHTNLLHIFNNNLDIFPHDIIIKSTNINIYLPFIKTIFNSPEKKKCIPFIIVNKKINTDNLIFNSFFKLLNLSKCNFFHNEIFFLLRLPFIYKKFLLNEQEVQWLDDWTKQSNIKWGIDQEHLKKINLPIDIHNTWEKGINRMIISYSINKKEQILWNNIFSSHDFNLDASNTLNKFLIFISFLKKWKKKLSTSKKIKNWKLIGENIIHDFYINNEKTNKYLKLILDAWKKTINTASIIKNYRINIQLLIEEILKNINSFIKKNKIFTGSVIVSDFYSFEYIPYKVTYLLGCDEESYPKIKDYDYFDLTSYYNTAMHTDTYELKKYCFLVTLINTQNFFFISYFKSQCAYKNKTSKSPFIKELEKYIQKIIKINFNYFNYINIKKEDFTIKHYHYSIICDKNKLKKCSKHTKISQKRLKKSEIYSDSNFNNKKKIYSRSVFNNNIILIENFIFFWKNPIFYFFKYYLHISISKINVNVSEFEPFSIDYLNRYKLNDEIFNFKLKNKKLDTIFNRFLFSGQLPYKYFGENCFSKQKEEIKNVINKISFLTPNSFKKNIFNLKIDNIFLKGKIKVLKEKKNHHFGILCFKPSILKLKDGMSFWIQHLIYCALGGKKPSILIGSKNSEWHLHSLNKTKSIYYLKKYVCGFVIGSKNPILLTSSGMHWLNTMFDKKLNKISSNKHIIEASKEKFMQIWNGNQFQQGEKDDVFVHKLIPSLNEKIIEKIFKNTKKWFLPILKYSYKKVNIR</sequence>
<keyword evidence="5" id="KW-0347">Helicase</keyword>
<reference evidence="11" key="1">
    <citation type="submission" date="2024-06" db="EMBL/GenBank/DDBJ databases">
        <authorList>
            <person name="Manzano-Marin A."/>
            <person name="Manzano-Marin A."/>
            <person name="Alejandro Manzano Marin A."/>
        </authorList>
    </citation>
    <scope>NUCLEOTIDE SEQUENCE</scope>
    <source>
        <strain evidence="11">Ancorni-2928</strain>
    </source>
</reference>
<feature type="domain" description="RecC C-terminal" evidence="10">
    <location>
        <begin position="823"/>
        <end position="1042"/>
    </location>
</feature>
<keyword evidence="7" id="KW-0067">ATP-binding</keyword>
<dbReference type="Gene3D" id="3.40.50.300">
    <property type="entry name" value="P-loop containing nucleotide triphosphate hydrolases"/>
    <property type="match status" value="2"/>
</dbReference>
<dbReference type="Pfam" id="PF04257">
    <property type="entry name" value="Exonuc_V_gamma"/>
    <property type="match status" value="1"/>
</dbReference>
<organism evidence="11">
    <name type="scientific">Buchnera aphidicola</name>
    <name type="common">Anoecia corni</name>
    <dbReference type="NCBI Taxonomy" id="2994477"/>
    <lineage>
        <taxon>Bacteria</taxon>
        <taxon>Pseudomonadati</taxon>
        <taxon>Pseudomonadota</taxon>
        <taxon>Gammaproteobacteria</taxon>
        <taxon>Enterobacterales</taxon>
        <taxon>Erwiniaceae</taxon>
        <taxon>Buchnera</taxon>
    </lineage>
</organism>
<keyword evidence="8" id="KW-0238">DNA-binding</keyword>
<gene>
    <name evidence="11" type="primary">recC</name>
    <name evidence="11" type="ORF">BUANCORI2928_352</name>
</gene>
<evidence type="ECO:0000259" key="10">
    <source>
        <dbReference type="Pfam" id="PF17946"/>
    </source>
</evidence>
<dbReference type="InterPro" id="IPR006697">
    <property type="entry name" value="RecC"/>
</dbReference>
<dbReference type="GO" id="GO:0004386">
    <property type="term" value="F:helicase activity"/>
    <property type="evidence" value="ECO:0007669"/>
    <property type="project" value="UniProtKB-KW"/>
</dbReference>
<dbReference type="GO" id="GO:0009338">
    <property type="term" value="C:exodeoxyribonuclease V complex"/>
    <property type="evidence" value="ECO:0007669"/>
    <property type="project" value="InterPro"/>
</dbReference>
<dbReference type="SUPFAM" id="SSF52540">
    <property type="entry name" value="P-loop containing nucleoside triphosphate hydrolases"/>
    <property type="match status" value="2"/>
</dbReference>
<dbReference type="InterPro" id="IPR011335">
    <property type="entry name" value="Restrct_endonuc-II-like"/>
</dbReference>